<evidence type="ECO:0000259" key="1">
    <source>
        <dbReference type="Pfam" id="PF08808"/>
    </source>
</evidence>
<dbReference type="Proteomes" id="UP000250186">
    <property type="component" value="Unassembled WGS sequence"/>
</dbReference>
<dbReference type="Pfam" id="PF08808">
    <property type="entry name" value="RES"/>
    <property type="match status" value="1"/>
</dbReference>
<feature type="domain" description="RES" evidence="1">
    <location>
        <begin position="57"/>
        <end position="169"/>
    </location>
</feature>
<organism evidence="2 3">
    <name type="scientific">Lonsdalea populi</name>
    <dbReference type="NCBI Taxonomy" id="1172565"/>
    <lineage>
        <taxon>Bacteria</taxon>
        <taxon>Pseudomonadati</taxon>
        <taxon>Pseudomonadota</taxon>
        <taxon>Gammaproteobacteria</taxon>
        <taxon>Enterobacterales</taxon>
        <taxon>Pectobacteriaceae</taxon>
        <taxon>Lonsdalea</taxon>
    </lineage>
</organism>
<dbReference type="EMBL" id="LUSW01000028">
    <property type="protein sequence ID" value="RAT32550.1"/>
    <property type="molecule type" value="Genomic_DNA"/>
</dbReference>
<dbReference type="InterPro" id="IPR014914">
    <property type="entry name" value="RES_dom"/>
</dbReference>
<accession>A0ABX9EQM4</accession>
<proteinExistence type="predicted"/>
<keyword evidence="3" id="KW-1185">Reference proteome</keyword>
<gene>
    <name evidence="2" type="ORF">AU492_12575</name>
</gene>
<dbReference type="RefSeq" id="WP_181457957.1">
    <property type="nucleotide sequence ID" value="NZ_LUSR01000041.1"/>
</dbReference>
<reference evidence="2 3" key="1">
    <citation type="submission" date="2016-02" db="EMBL/GenBank/DDBJ databases">
        <title>Species-wide whole genome sequencing reveals diversity, host range in Lonsdalea quercina.</title>
        <authorList>
            <person name="Li Y."/>
        </authorList>
    </citation>
    <scope>NUCLEOTIDE SEQUENCE [LARGE SCALE GENOMIC DNA]</scope>
    <source>
        <strain evidence="2 3">CFCC 12721</strain>
    </source>
</reference>
<name>A0ABX9EQM4_9GAMM</name>
<evidence type="ECO:0000313" key="3">
    <source>
        <dbReference type="Proteomes" id="UP000250186"/>
    </source>
</evidence>
<comment type="caution">
    <text evidence="2">The sequence shown here is derived from an EMBL/GenBank/DDBJ whole genome shotgun (WGS) entry which is preliminary data.</text>
</comment>
<evidence type="ECO:0000313" key="2">
    <source>
        <dbReference type="EMBL" id="RAT32550.1"/>
    </source>
</evidence>
<protein>
    <recommendedName>
        <fullName evidence="1">RES domain-containing protein</fullName>
    </recommendedName>
</protein>
<sequence length="208" mass="23336">MNLQLEGDPHDRVVVIMNQEEQGKLQVTKVTQPPPVLYKVQDGLYDGNGVFFNLRSLNRFSLSDQSKGTIYLGDSPYTALKESFQGEEFIEPGDLERYYMAEIEISHPLKVIDLKLLAQHLNVSVADLMGPSMIYPQTQILATAMSKHVDGCEYLSRHTGDPCLVLWSDKTDGGGMLSTKSVTPLSCYQYKGKTAKQILEEKCNIRIM</sequence>